<dbReference type="InterPro" id="IPR008250">
    <property type="entry name" value="ATPase_P-typ_transduc_dom_A_sf"/>
</dbReference>
<evidence type="ECO:0000256" key="14">
    <source>
        <dbReference type="ARBA" id="ARBA00022989"/>
    </source>
</evidence>
<evidence type="ECO:0000256" key="7">
    <source>
        <dbReference type="ARBA" id="ARBA00022553"/>
    </source>
</evidence>
<dbReference type="GO" id="GO:0016887">
    <property type="term" value="F:ATP hydrolysis activity"/>
    <property type="evidence" value="ECO:0007669"/>
    <property type="project" value="InterPro"/>
</dbReference>
<dbReference type="PROSITE" id="PS00154">
    <property type="entry name" value="ATPASE_E1_E2"/>
    <property type="match status" value="1"/>
</dbReference>
<dbReference type="InterPro" id="IPR023214">
    <property type="entry name" value="HAD_sf"/>
</dbReference>
<keyword evidence="24" id="KW-1185">Reference proteome</keyword>
<keyword evidence="9 21" id="KW-0479">Metal-binding</keyword>
<keyword evidence="8 21" id="KW-0812">Transmembrane</keyword>
<keyword evidence="14 21" id="KW-1133">Transmembrane helix</keyword>
<proteinExistence type="inferred from homology"/>
<dbReference type="GO" id="GO:0005886">
    <property type="term" value="C:plasma membrane"/>
    <property type="evidence" value="ECO:0007669"/>
    <property type="project" value="UniProtKB-SubCell"/>
</dbReference>
<feature type="domain" description="P-type ATPase A" evidence="22">
    <location>
        <begin position="188"/>
        <end position="288"/>
    </location>
</feature>
<dbReference type="PANTHER" id="PTHR43520">
    <property type="entry name" value="ATP7, ISOFORM B"/>
    <property type="match status" value="1"/>
</dbReference>
<evidence type="ECO:0000256" key="11">
    <source>
        <dbReference type="ARBA" id="ARBA00022796"/>
    </source>
</evidence>
<dbReference type="FunFam" id="2.70.150.10:FF:000020">
    <property type="entry name" value="Copper-exporting P-type ATPase A"/>
    <property type="match status" value="1"/>
</dbReference>
<dbReference type="SFLD" id="SFLDS00003">
    <property type="entry name" value="Haloacid_Dehalogenase"/>
    <property type="match status" value="1"/>
</dbReference>
<reference evidence="23" key="2">
    <citation type="submission" date="2020-09" db="EMBL/GenBank/DDBJ databases">
        <authorList>
            <person name="Sun Q."/>
            <person name="Ohkuma M."/>
        </authorList>
    </citation>
    <scope>NUCLEOTIDE SEQUENCE</scope>
    <source>
        <strain evidence="23">JCM 15325</strain>
    </source>
</reference>
<feature type="transmembrane region" description="Helical" evidence="21">
    <location>
        <begin position="332"/>
        <end position="355"/>
    </location>
</feature>
<keyword evidence="17 21" id="KW-0472">Membrane</keyword>
<dbReference type="InterPro" id="IPR023298">
    <property type="entry name" value="ATPase_P-typ_TM_dom_sf"/>
</dbReference>
<feature type="transmembrane region" description="Helical" evidence="21">
    <location>
        <begin position="49"/>
        <end position="67"/>
    </location>
</feature>
<dbReference type="Proteomes" id="UP000654670">
    <property type="component" value="Unassembled WGS sequence"/>
</dbReference>
<dbReference type="PRINTS" id="PR00119">
    <property type="entry name" value="CATATPASE"/>
</dbReference>
<comment type="caution">
    <text evidence="23">The sequence shown here is derived from an EMBL/GenBank/DDBJ whole genome shotgun (WGS) entry which is preliminary data.</text>
</comment>
<evidence type="ECO:0000256" key="1">
    <source>
        <dbReference type="ARBA" id="ARBA00004651"/>
    </source>
</evidence>
<organism evidence="23 24">
    <name type="scientific">Sporolactobacillus putidus</name>
    <dbReference type="NCBI Taxonomy" id="492735"/>
    <lineage>
        <taxon>Bacteria</taxon>
        <taxon>Bacillati</taxon>
        <taxon>Bacillota</taxon>
        <taxon>Bacilli</taxon>
        <taxon>Bacillales</taxon>
        <taxon>Sporolactobacillaceae</taxon>
        <taxon>Sporolactobacillus</taxon>
    </lineage>
</organism>
<evidence type="ECO:0000256" key="15">
    <source>
        <dbReference type="ARBA" id="ARBA00023008"/>
    </source>
</evidence>
<dbReference type="InterPro" id="IPR023299">
    <property type="entry name" value="ATPase_P-typ_cyto_dom_N"/>
</dbReference>
<keyword evidence="11" id="KW-0187">Copper transport</keyword>
<keyword evidence="13" id="KW-1278">Translocase</keyword>
<evidence type="ECO:0000256" key="2">
    <source>
        <dbReference type="ARBA" id="ARBA00006024"/>
    </source>
</evidence>
<feature type="transmembrane region" description="Helical" evidence="21">
    <location>
        <begin position="152"/>
        <end position="170"/>
    </location>
</feature>
<dbReference type="GO" id="GO:0005524">
    <property type="term" value="F:ATP binding"/>
    <property type="evidence" value="ECO:0007669"/>
    <property type="project" value="UniProtKB-UniRule"/>
</dbReference>
<dbReference type="AlphaFoldDB" id="A0A917S7T0"/>
<evidence type="ECO:0000256" key="8">
    <source>
        <dbReference type="ARBA" id="ARBA00022692"/>
    </source>
</evidence>
<evidence type="ECO:0000256" key="17">
    <source>
        <dbReference type="ARBA" id="ARBA00023136"/>
    </source>
</evidence>
<dbReference type="GO" id="GO:0005507">
    <property type="term" value="F:copper ion binding"/>
    <property type="evidence" value="ECO:0007669"/>
    <property type="project" value="TreeGrafter"/>
</dbReference>
<dbReference type="SUPFAM" id="SSF56784">
    <property type="entry name" value="HAD-like"/>
    <property type="match status" value="1"/>
</dbReference>
<dbReference type="FunFam" id="3.40.50.1000:FF:000333">
    <property type="entry name" value="Copper-transporting ATPase 2"/>
    <property type="match status" value="1"/>
</dbReference>
<feature type="transmembrane region" description="Helical" evidence="21">
    <location>
        <begin position="644"/>
        <end position="667"/>
    </location>
</feature>
<dbReference type="InterPro" id="IPR059000">
    <property type="entry name" value="ATPase_P-type_domA"/>
</dbReference>
<evidence type="ECO:0000256" key="12">
    <source>
        <dbReference type="ARBA" id="ARBA00022840"/>
    </source>
</evidence>
<dbReference type="GO" id="GO:0043682">
    <property type="term" value="F:P-type divalent copper transporter activity"/>
    <property type="evidence" value="ECO:0007669"/>
    <property type="project" value="TreeGrafter"/>
</dbReference>
<dbReference type="Gene3D" id="3.40.50.1000">
    <property type="entry name" value="HAD superfamily/HAD-like"/>
    <property type="match status" value="1"/>
</dbReference>
<dbReference type="NCBIfam" id="TIGR01525">
    <property type="entry name" value="ATPase-IB_hvy"/>
    <property type="match status" value="1"/>
</dbReference>
<dbReference type="Gene3D" id="3.40.1110.10">
    <property type="entry name" value="Calcium-transporting ATPase, cytoplasmic domain N"/>
    <property type="match status" value="1"/>
</dbReference>
<evidence type="ECO:0000256" key="13">
    <source>
        <dbReference type="ARBA" id="ARBA00022967"/>
    </source>
</evidence>
<evidence type="ECO:0000259" key="22">
    <source>
        <dbReference type="Pfam" id="PF00122"/>
    </source>
</evidence>
<dbReference type="CDD" id="cd02094">
    <property type="entry name" value="P-type_ATPase_Cu-like"/>
    <property type="match status" value="1"/>
</dbReference>
<dbReference type="InterPro" id="IPR018303">
    <property type="entry name" value="ATPase_P-typ_P_site"/>
</dbReference>
<dbReference type="Pfam" id="PF00702">
    <property type="entry name" value="Hydrolase"/>
    <property type="match status" value="1"/>
</dbReference>
<gene>
    <name evidence="23" type="ORF">GCM10007968_29060</name>
</gene>
<feature type="transmembrane region" description="Helical" evidence="21">
    <location>
        <begin position="304"/>
        <end position="326"/>
    </location>
</feature>
<evidence type="ECO:0000256" key="10">
    <source>
        <dbReference type="ARBA" id="ARBA00022741"/>
    </source>
</evidence>
<comment type="catalytic activity">
    <reaction evidence="20">
        <text>Cu(+)(in) + ATP + H2O = Cu(+)(out) + ADP + phosphate + H(+)</text>
        <dbReference type="Rhea" id="RHEA:25792"/>
        <dbReference type="ChEBI" id="CHEBI:15377"/>
        <dbReference type="ChEBI" id="CHEBI:15378"/>
        <dbReference type="ChEBI" id="CHEBI:30616"/>
        <dbReference type="ChEBI" id="CHEBI:43474"/>
        <dbReference type="ChEBI" id="CHEBI:49552"/>
        <dbReference type="ChEBI" id="CHEBI:456216"/>
        <dbReference type="EC" id="7.2.2.8"/>
    </reaction>
</comment>
<evidence type="ECO:0000256" key="6">
    <source>
        <dbReference type="ARBA" id="ARBA00022475"/>
    </source>
</evidence>
<evidence type="ECO:0000256" key="5">
    <source>
        <dbReference type="ARBA" id="ARBA00022448"/>
    </source>
</evidence>
<accession>A0A917S7T0</accession>
<evidence type="ECO:0000256" key="4">
    <source>
        <dbReference type="ARBA" id="ARBA00015102"/>
    </source>
</evidence>
<dbReference type="InterPro" id="IPR036412">
    <property type="entry name" value="HAD-like_sf"/>
</dbReference>
<dbReference type="InterPro" id="IPR001757">
    <property type="entry name" value="P_typ_ATPase"/>
</dbReference>
<sequence>MKMEAEKTQHMHEHHDHEHEMMTGHIKPEQGQQGESTEELEYRSLMKKWWLAATVSVPVILVSYPNLFPGLRELLPMGSQQLWWARLIMGILALFVVIRSGGQFFIGTWEGLKQRSANMNTLIATGVSAAWLYSLIALFWPSIFPSPEMADVYYDVTTVVTALVVLGSALEVKAKGRSSEAINKLVALQPQTANVVRDGKEVKVPLEEINIGDQIIVRPGEKVAIDGTVVSGSSAIDESMLTGESIPVEKNEGDEVFGGTLNKTGSFTFKVTKEQKDSALANIVEMVKQAQGSRIPVQKVVDQISSIFTPGVIIAAILGYIVWYDFGPQPGWVYALIVAVTTLIIACPCALGMATPMSLTTGIGKGAENGILIRSGEALQIAQKLRTIVMDKTGTITEGKPSLTDIVPLGKFTEEELLLISASVEQGSEHPLASAIVEKAKEKGLTPVKSEGFNAIPGHGVEGTVDGKMIYFGNLKLMKEKGIPLDGFNSYAASMADQGKTPMFLAINGEAGGIVAVADIVKKDSLSVIHELKSMGLEVVMITGDNERTARAIAKQVGIDQVLAEVLPQHKAENVRRLQEEGKKVAMVGDGINDAPALTQADVGIAIGTGTDVAIEASDITLISGSLEGVVRAIRVSRATMKNIYEGLFGAFIYNAIGIPIALGVLYPFTGILLSPLVAAAAMAFSSLTVVLNANRLKQLKLKFN</sequence>
<evidence type="ECO:0000313" key="23">
    <source>
        <dbReference type="EMBL" id="GGL63312.1"/>
    </source>
</evidence>
<evidence type="ECO:0000256" key="16">
    <source>
        <dbReference type="ARBA" id="ARBA00023065"/>
    </source>
</evidence>
<comment type="subcellular location">
    <subcellularLocation>
        <location evidence="1">Cell membrane</location>
        <topology evidence="1">Multi-pass membrane protein</topology>
    </subcellularLocation>
</comment>
<evidence type="ECO:0000256" key="21">
    <source>
        <dbReference type="RuleBase" id="RU362081"/>
    </source>
</evidence>
<dbReference type="SUPFAM" id="SSF81665">
    <property type="entry name" value="Calcium ATPase, transmembrane domain M"/>
    <property type="match status" value="1"/>
</dbReference>
<keyword evidence="5" id="KW-0813">Transport</keyword>
<dbReference type="InterPro" id="IPR044492">
    <property type="entry name" value="P_typ_ATPase_HD_dom"/>
</dbReference>
<dbReference type="Pfam" id="PF00122">
    <property type="entry name" value="E1-E2_ATPase"/>
    <property type="match status" value="1"/>
</dbReference>
<keyword evidence="6 21" id="KW-1003">Cell membrane</keyword>
<reference evidence="23" key="1">
    <citation type="journal article" date="2014" name="Int. J. Syst. Evol. Microbiol.">
        <title>Complete genome sequence of Corynebacterium casei LMG S-19264T (=DSM 44701T), isolated from a smear-ripened cheese.</title>
        <authorList>
            <consortium name="US DOE Joint Genome Institute (JGI-PGF)"/>
            <person name="Walter F."/>
            <person name="Albersmeier A."/>
            <person name="Kalinowski J."/>
            <person name="Ruckert C."/>
        </authorList>
    </citation>
    <scope>NUCLEOTIDE SEQUENCE</scope>
    <source>
        <strain evidence="23">JCM 15325</strain>
    </source>
</reference>
<name>A0A917S7T0_9BACL</name>
<dbReference type="InterPro" id="IPR027256">
    <property type="entry name" value="P-typ_ATPase_IB"/>
</dbReference>
<keyword evidence="16" id="KW-0406">Ion transport</keyword>
<dbReference type="GO" id="GO:0140581">
    <property type="term" value="F:P-type monovalent copper transporter activity"/>
    <property type="evidence" value="ECO:0007669"/>
    <property type="project" value="UniProtKB-EC"/>
</dbReference>
<protein>
    <recommendedName>
        <fullName evidence="4">Copper-exporting P-type ATPase</fullName>
        <ecNumber evidence="3">7.2.2.8</ecNumber>
    </recommendedName>
    <alternativeName>
        <fullName evidence="18">Copper-exporting P-type ATPase A</fullName>
    </alternativeName>
    <alternativeName>
        <fullName evidence="19">Cu(+)-exporting ATPase</fullName>
    </alternativeName>
</protein>
<dbReference type="PRINTS" id="PR00120">
    <property type="entry name" value="HATPASE"/>
</dbReference>
<dbReference type="EC" id="7.2.2.8" evidence="3"/>
<dbReference type="SFLD" id="SFLDG00002">
    <property type="entry name" value="C1.7:_P-type_atpase_like"/>
    <property type="match status" value="1"/>
</dbReference>
<feature type="transmembrane region" description="Helical" evidence="21">
    <location>
        <begin position="673"/>
        <end position="694"/>
    </location>
</feature>
<dbReference type="PANTHER" id="PTHR43520:SF6">
    <property type="entry name" value="COPPER-EXPORTING P-TYPE ATPASE"/>
    <property type="match status" value="1"/>
</dbReference>
<evidence type="ECO:0000256" key="19">
    <source>
        <dbReference type="ARBA" id="ARBA00033239"/>
    </source>
</evidence>
<dbReference type="GO" id="GO:0055070">
    <property type="term" value="P:copper ion homeostasis"/>
    <property type="evidence" value="ECO:0007669"/>
    <property type="project" value="TreeGrafter"/>
</dbReference>
<keyword evidence="7" id="KW-0597">Phosphoprotein</keyword>
<evidence type="ECO:0000313" key="24">
    <source>
        <dbReference type="Proteomes" id="UP000654670"/>
    </source>
</evidence>
<evidence type="ECO:0000256" key="18">
    <source>
        <dbReference type="ARBA" id="ARBA00029719"/>
    </source>
</evidence>
<evidence type="ECO:0000256" key="9">
    <source>
        <dbReference type="ARBA" id="ARBA00022723"/>
    </source>
</evidence>
<dbReference type="NCBIfam" id="TIGR01511">
    <property type="entry name" value="ATPase-IB1_Cu"/>
    <property type="match status" value="1"/>
</dbReference>
<evidence type="ECO:0000256" key="20">
    <source>
        <dbReference type="ARBA" id="ARBA00049289"/>
    </source>
</evidence>
<keyword evidence="10 21" id="KW-0547">Nucleotide-binding</keyword>
<keyword evidence="12 21" id="KW-0067">ATP-binding</keyword>
<feature type="transmembrane region" description="Helical" evidence="21">
    <location>
        <begin position="87"/>
        <end position="109"/>
    </location>
</feature>
<dbReference type="SUPFAM" id="SSF81653">
    <property type="entry name" value="Calcium ATPase, transduction domain A"/>
    <property type="match status" value="1"/>
</dbReference>
<feature type="transmembrane region" description="Helical" evidence="21">
    <location>
        <begin position="121"/>
        <end position="140"/>
    </location>
</feature>
<dbReference type="SFLD" id="SFLDF00027">
    <property type="entry name" value="p-type_atpase"/>
    <property type="match status" value="1"/>
</dbReference>
<dbReference type="NCBIfam" id="TIGR01494">
    <property type="entry name" value="ATPase_P-type"/>
    <property type="match status" value="1"/>
</dbReference>
<dbReference type="EMBL" id="BMOK01000016">
    <property type="protein sequence ID" value="GGL63312.1"/>
    <property type="molecule type" value="Genomic_DNA"/>
</dbReference>
<evidence type="ECO:0000256" key="3">
    <source>
        <dbReference type="ARBA" id="ARBA00012517"/>
    </source>
</evidence>
<dbReference type="Gene3D" id="2.70.150.10">
    <property type="entry name" value="Calcium-transporting ATPase, cytoplasmic transduction domain A"/>
    <property type="match status" value="1"/>
</dbReference>
<keyword evidence="15" id="KW-0186">Copper</keyword>
<comment type="similarity">
    <text evidence="2 21">Belongs to the cation transport ATPase (P-type) (TC 3.A.3) family. Type IB subfamily.</text>
</comment>